<dbReference type="STRING" id="1664694.A0A0N1H3M0"/>
<comment type="similarity">
    <text evidence="1">Belongs to the asaB hydroxylase/desaturase family.</text>
</comment>
<dbReference type="EMBL" id="LFJN01000015">
    <property type="protein sequence ID" value="KPI39513.1"/>
    <property type="molecule type" value="Genomic_DNA"/>
</dbReference>
<dbReference type="OrthoDB" id="412788at2759"/>
<reference evidence="2 3" key="1">
    <citation type="submission" date="2015-06" db="EMBL/GenBank/DDBJ databases">
        <title>Draft genome of the ant-associated black yeast Phialophora attae CBS 131958.</title>
        <authorList>
            <person name="Moreno L.F."/>
            <person name="Stielow B.J."/>
            <person name="de Hoog S."/>
            <person name="Vicente V.A."/>
            <person name="Weiss V.A."/>
            <person name="de Vries M."/>
            <person name="Cruz L.M."/>
            <person name="Souza E.M."/>
        </authorList>
    </citation>
    <scope>NUCLEOTIDE SEQUENCE [LARGE SCALE GENOMIC DNA]</scope>
    <source>
        <strain evidence="2 3">CBS 131958</strain>
    </source>
</reference>
<proteinExistence type="inferred from homology"/>
<sequence length="332" mass="36653">MATATATATSAVHTTLRYDSPSTPSVYYPGTASAFTINRESVPVTIQNAREHDSSEFTLDTTGFELHSHHTRAEFPDDKEVVKQAYYPEVVDLLKAKTGATQVIPVDHLIRRHLYAPVAAWAKDALATTDKDPSTIPNPTGQRPPGRFVHVDQSYDGAVGWLRDNIASADQAEKLMKTRWAIINVWRPLTKGKVTRDPLGLCDGRSVKEGELREVVAKTAAFQDVGRGGEIKVWMVLAPQAGAAANGDSNGDGAVNGHANGHGEVEGGHKWWYYEGMTKDEVLFIKCFDSKTDGRCRRAPHSAFDDPRYESEETPRESIEVRCLVFWEDQEA</sequence>
<name>A0A0N1H3M0_9EURO</name>
<evidence type="ECO:0000256" key="1">
    <source>
        <dbReference type="ARBA" id="ARBA00023604"/>
    </source>
</evidence>
<dbReference type="RefSeq" id="XP_017999476.1">
    <property type="nucleotide sequence ID" value="XM_018145350.1"/>
</dbReference>
<dbReference type="VEuPathDB" id="FungiDB:AB675_5161"/>
<evidence type="ECO:0000313" key="2">
    <source>
        <dbReference type="EMBL" id="KPI39513.1"/>
    </source>
</evidence>
<comment type="caution">
    <text evidence="2">The sequence shown here is derived from an EMBL/GenBank/DDBJ whole genome shotgun (WGS) entry which is preliminary data.</text>
</comment>
<dbReference type="GeneID" id="28737230"/>
<dbReference type="PANTHER" id="PTHR34598:SF3">
    <property type="entry name" value="OXIDOREDUCTASE AN1597"/>
    <property type="match status" value="1"/>
</dbReference>
<protein>
    <submittedName>
        <fullName evidence="2">Uncharacterized protein</fullName>
    </submittedName>
</protein>
<organism evidence="2 3">
    <name type="scientific">Cyphellophora attinorum</name>
    <dbReference type="NCBI Taxonomy" id="1664694"/>
    <lineage>
        <taxon>Eukaryota</taxon>
        <taxon>Fungi</taxon>
        <taxon>Dikarya</taxon>
        <taxon>Ascomycota</taxon>
        <taxon>Pezizomycotina</taxon>
        <taxon>Eurotiomycetes</taxon>
        <taxon>Chaetothyriomycetidae</taxon>
        <taxon>Chaetothyriales</taxon>
        <taxon>Cyphellophoraceae</taxon>
        <taxon>Cyphellophora</taxon>
    </lineage>
</organism>
<evidence type="ECO:0000313" key="3">
    <source>
        <dbReference type="Proteomes" id="UP000038010"/>
    </source>
</evidence>
<gene>
    <name evidence="2" type="ORF">AB675_5161</name>
</gene>
<dbReference type="Proteomes" id="UP000038010">
    <property type="component" value="Unassembled WGS sequence"/>
</dbReference>
<accession>A0A0N1H3M0</accession>
<dbReference type="NCBIfam" id="NF041278">
    <property type="entry name" value="CmcJ_NvfI_EfuI"/>
    <property type="match status" value="1"/>
</dbReference>
<dbReference type="GO" id="GO:0016491">
    <property type="term" value="F:oxidoreductase activity"/>
    <property type="evidence" value="ECO:0007669"/>
    <property type="project" value="InterPro"/>
</dbReference>
<dbReference type="AlphaFoldDB" id="A0A0N1H3M0"/>
<dbReference type="PANTHER" id="PTHR34598">
    <property type="entry name" value="BLL6449 PROTEIN"/>
    <property type="match status" value="1"/>
</dbReference>
<dbReference type="InterPro" id="IPR044053">
    <property type="entry name" value="AsaB-like"/>
</dbReference>
<keyword evidence="3" id="KW-1185">Reference proteome</keyword>